<evidence type="ECO:0000256" key="11">
    <source>
        <dbReference type="SAM" id="Phobius"/>
    </source>
</evidence>
<keyword evidence="9" id="KW-0407">Ion channel</keyword>
<evidence type="ECO:0000313" key="13">
    <source>
        <dbReference type="Proteomes" id="UP000095287"/>
    </source>
</evidence>
<proteinExistence type="predicted"/>
<dbReference type="Proteomes" id="UP000095287">
    <property type="component" value="Unplaced"/>
</dbReference>
<dbReference type="InterPro" id="IPR006201">
    <property type="entry name" value="Neur_channel"/>
</dbReference>
<keyword evidence="4" id="KW-0770">Synapse</keyword>
<dbReference type="PRINTS" id="PR00254">
    <property type="entry name" value="NICOTINICR"/>
</dbReference>
<dbReference type="WBParaSite" id="L893_g31525.t1">
    <property type="protein sequence ID" value="L893_g31525.t1"/>
    <property type="gene ID" value="L893_g31525"/>
</dbReference>
<dbReference type="InterPro" id="IPR002394">
    <property type="entry name" value="Nicotinic_acetylcholine_rcpt"/>
</dbReference>
<reference evidence="14" key="1">
    <citation type="submission" date="2016-11" db="UniProtKB">
        <authorList>
            <consortium name="WormBaseParasite"/>
        </authorList>
    </citation>
    <scope>IDENTIFICATION</scope>
</reference>
<keyword evidence="11" id="KW-1133">Transmembrane helix</keyword>
<evidence type="ECO:0000256" key="2">
    <source>
        <dbReference type="ARBA" id="ARBA00022475"/>
    </source>
</evidence>
<keyword evidence="1" id="KW-0813">Transport</keyword>
<evidence type="ECO:0000256" key="4">
    <source>
        <dbReference type="ARBA" id="ARBA00023018"/>
    </source>
</evidence>
<keyword evidence="5" id="KW-0406">Ion transport</keyword>
<dbReference type="InterPro" id="IPR036734">
    <property type="entry name" value="Neur_chan_lig-bd_sf"/>
</dbReference>
<dbReference type="InterPro" id="IPR006202">
    <property type="entry name" value="Neur_chan_lig-bd"/>
</dbReference>
<protein>
    <submittedName>
        <fullName evidence="14">Neur_chan_LBD domain-containing protein</fullName>
    </submittedName>
</protein>
<dbReference type="GO" id="GO:0045211">
    <property type="term" value="C:postsynaptic membrane"/>
    <property type="evidence" value="ECO:0007669"/>
    <property type="project" value="InterPro"/>
</dbReference>
<keyword evidence="6 11" id="KW-0472">Membrane</keyword>
<dbReference type="Gene3D" id="2.70.170.10">
    <property type="entry name" value="Neurotransmitter-gated ion-channel ligand-binding domain"/>
    <property type="match status" value="1"/>
</dbReference>
<evidence type="ECO:0000259" key="12">
    <source>
        <dbReference type="Pfam" id="PF02931"/>
    </source>
</evidence>
<evidence type="ECO:0000256" key="7">
    <source>
        <dbReference type="ARBA" id="ARBA00023170"/>
    </source>
</evidence>
<evidence type="ECO:0000256" key="1">
    <source>
        <dbReference type="ARBA" id="ARBA00022448"/>
    </source>
</evidence>
<keyword evidence="3 11" id="KW-0812">Transmembrane</keyword>
<keyword evidence="2" id="KW-1003">Cell membrane</keyword>
<evidence type="ECO:0000256" key="3">
    <source>
        <dbReference type="ARBA" id="ARBA00022692"/>
    </source>
</evidence>
<dbReference type="Pfam" id="PF02931">
    <property type="entry name" value="Neur_chan_LBD"/>
    <property type="match status" value="1"/>
</dbReference>
<evidence type="ECO:0000256" key="6">
    <source>
        <dbReference type="ARBA" id="ARBA00023136"/>
    </source>
</evidence>
<evidence type="ECO:0000256" key="8">
    <source>
        <dbReference type="ARBA" id="ARBA00023286"/>
    </source>
</evidence>
<dbReference type="PANTHER" id="PTHR18945">
    <property type="entry name" value="NEUROTRANSMITTER GATED ION CHANNEL"/>
    <property type="match status" value="1"/>
</dbReference>
<name>A0A1I8A0P7_9BILA</name>
<keyword evidence="13" id="KW-1185">Reference proteome</keyword>
<dbReference type="GO" id="GO:0022848">
    <property type="term" value="F:acetylcholine-gated monoatomic cation-selective channel activity"/>
    <property type="evidence" value="ECO:0007669"/>
    <property type="project" value="InterPro"/>
</dbReference>
<evidence type="ECO:0000313" key="14">
    <source>
        <dbReference type="WBParaSite" id="L893_g31525.t1"/>
    </source>
</evidence>
<accession>A0A1I8A0P7</accession>
<dbReference type="GO" id="GO:0004888">
    <property type="term" value="F:transmembrane signaling receptor activity"/>
    <property type="evidence" value="ECO:0007669"/>
    <property type="project" value="InterPro"/>
</dbReference>
<evidence type="ECO:0000256" key="9">
    <source>
        <dbReference type="ARBA" id="ARBA00023303"/>
    </source>
</evidence>
<sequence length="210" mass="23541">MKKVLFKLVISPSRDIVHVMSLYSNPFAVYYVTSRTAHFSLGPHLLPVFFSRLSRSPRSPPRTPAAAAAICRPTNSCTKLGSSVTIIIASRRPRMSLGLLAALIVVLLLGGFGGASPPESRLIKDLMRGYVAQERPVIDSQQPVVVTLGVIMQQIIDLNEKEEQLTVNAWLKYHWNDANLRWNPEQYENVSDIRYPAGSLWQPDVLLYNR</sequence>
<evidence type="ECO:0000256" key="5">
    <source>
        <dbReference type="ARBA" id="ARBA00023065"/>
    </source>
</evidence>
<comment type="subcellular location">
    <subcellularLocation>
        <location evidence="10">Synaptic cell membrane</location>
        <topology evidence="10">Multi-pass membrane protein</topology>
    </subcellularLocation>
</comment>
<dbReference type="SUPFAM" id="SSF63712">
    <property type="entry name" value="Nicotinic receptor ligand binding domain-like"/>
    <property type="match status" value="1"/>
</dbReference>
<evidence type="ECO:0000256" key="10">
    <source>
        <dbReference type="ARBA" id="ARBA00034099"/>
    </source>
</evidence>
<keyword evidence="8" id="KW-1071">Ligand-gated ion channel</keyword>
<feature type="domain" description="Neurotransmitter-gated ion-channel ligand-binding" evidence="12">
    <location>
        <begin position="119"/>
        <end position="209"/>
    </location>
</feature>
<feature type="transmembrane region" description="Helical" evidence="11">
    <location>
        <begin position="97"/>
        <end position="115"/>
    </location>
</feature>
<dbReference type="AlphaFoldDB" id="A0A1I8A0P7"/>
<keyword evidence="7" id="KW-0675">Receptor</keyword>
<organism evidence="13 14">
    <name type="scientific">Steinernema glaseri</name>
    <dbReference type="NCBI Taxonomy" id="37863"/>
    <lineage>
        <taxon>Eukaryota</taxon>
        <taxon>Metazoa</taxon>
        <taxon>Ecdysozoa</taxon>
        <taxon>Nematoda</taxon>
        <taxon>Chromadorea</taxon>
        <taxon>Rhabditida</taxon>
        <taxon>Tylenchina</taxon>
        <taxon>Panagrolaimomorpha</taxon>
        <taxon>Strongyloidoidea</taxon>
        <taxon>Steinernematidae</taxon>
        <taxon>Steinernema</taxon>
    </lineage>
</organism>